<dbReference type="EMBL" id="JWSP02000004">
    <property type="protein sequence ID" value="PNO33526.1"/>
    <property type="molecule type" value="Genomic_DNA"/>
</dbReference>
<evidence type="ECO:0000313" key="2">
    <source>
        <dbReference type="Proteomes" id="UP000236163"/>
    </source>
</evidence>
<accession>A0A2K0JE25</accession>
<evidence type="ECO:0008006" key="3">
    <source>
        <dbReference type="Google" id="ProtNLM"/>
    </source>
</evidence>
<dbReference type="Pfam" id="PF05591">
    <property type="entry name" value="T6SS_VipA"/>
    <property type="match status" value="1"/>
</dbReference>
<name>A0A2K0JE25_SALHO</name>
<dbReference type="PANTHER" id="PTHR35850">
    <property type="entry name" value="CYTOPLASMIC PROTEIN-RELATED"/>
    <property type="match status" value="1"/>
</dbReference>
<comment type="caution">
    <text evidence="1">The sequence shown here is derived from an EMBL/GenBank/DDBJ whole genome shotgun (WGS) entry which is preliminary data.</text>
</comment>
<gene>
    <name evidence="1" type="ORF">RK55_010205</name>
</gene>
<dbReference type="AlphaFoldDB" id="A0A2K0JE25"/>
<evidence type="ECO:0000313" key="1">
    <source>
        <dbReference type="EMBL" id="PNO33526.1"/>
    </source>
</evidence>
<dbReference type="STRING" id="523831.SEHO0A_03173"/>
<protein>
    <recommendedName>
        <fullName evidence="3">Type VI secretion system contractile sheath small subunit</fullName>
    </recommendedName>
</protein>
<proteinExistence type="predicted"/>
<dbReference type="PANTHER" id="PTHR35850:SF2">
    <property type="entry name" value="TYPE VI SECRETION SYSTEM CONTRACTILE SHEATH SMALL SUBUNIT"/>
    <property type="match status" value="1"/>
</dbReference>
<sequence length="92" mass="9930">MGNDRGGSIAPKERINIRYVLRTDGQASEVELPLSLLVTGDLLGKPDDTPLDERQPVVIDKNTFNAVLAQSGIERNASVPSVLSGMPAARWM</sequence>
<organism evidence="1 2">
    <name type="scientific">Salmonella enterica subsp. houtenae serovar 50:g,z51:-</name>
    <dbReference type="NCBI Taxonomy" id="1173947"/>
    <lineage>
        <taxon>Bacteria</taxon>
        <taxon>Pseudomonadati</taxon>
        <taxon>Pseudomonadota</taxon>
        <taxon>Gammaproteobacteria</taxon>
        <taxon>Enterobacterales</taxon>
        <taxon>Enterobacteriaceae</taxon>
        <taxon>Salmonella</taxon>
    </lineage>
</organism>
<dbReference type="InterPro" id="IPR008312">
    <property type="entry name" value="T6SS_TssB1"/>
</dbReference>
<reference evidence="2" key="1">
    <citation type="submission" date="2017-12" db="EMBL/GenBank/DDBJ databases">
        <title>FDA dAtabase for Regulatory Grade micrObial Sequences (FDA-ARGOS): Supporting development and validation of Infectious Disease Dx tests.</title>
        <authorList>
            <person name="Sichtig H."/>
            <person name="Tallon L."/>
            <person name="Sadzewicz L."/>
            <person name="Sengamalay N."/>
            <person name="Nagaraj S."/>
            <person name="Vavikolanu K."/>
            <person name="Aluvathingal J."/>
            <person name="Nadendla S."/>
            <person name="Pirone D.C."/>
            <person name="Hoffman M."/>
            <person name="Muruvanda T."/>
            <person name="Allard M."/>
            <person name="Evans P."/>
        </authorList>
    </citation>
    <scope>NUCLEOTIDE SEQUENCE [LARGE SCALE GENOMIC DNA]</scope>
    <source>
        <strain evidence="2">FDAARGOS_55</strain>
    </source>
</reference>
<dbReference type="Proteomes" id="UP000236163">
    <property type="component" value="Unassembled WGS sequence"/>
</dbReference>